<reference evidence="1" key="2">
    <citation type="submission" date="2020-11" db="EMBL/GenBank/DDBJ databases">
        <authorList>
            <person name="McCartney M.A."/>
            <person name="Auch B."/>
            <person name="Kono T."/>
            <person name="Mallez S."/>
            <person name="Becker A."/>
            <person name="Gohl D.M."/>
            <person name="Silverstein K.A.T."/>
            <person name="Koren S."/>
            <person name="Bechman K.B."/>
            <person name="Herman A."/>
            <person name="Abrahante J.E."/>
            <person name="Garbe J."/>
        </authorList>
    </citation>
    <scope>NUCLEOTIDE SEQUENCE</scope>
    <source>
        <strain evidence="1">Duluth1</strain>
        <tissue evidence="1">Whole animal</tissue>
    </source>
</reference>
<evidence type="ECO:0000313" key="2">
    <source>
        <dbReference type="Proteomes" id="UP000828390"/>
    </source>
</evidence>
<name>A0A9D4S5I9_DREPO</name>
<accession>A0A9D4S5I9</accession>
<dbReference type="EMBL" id="JAIWYP010000001">
    <property type="protein sequence ID" value="KAH3892336.1"/>
    <property type="molecule type" value="Genomic_DNA"/>
</dbReference>
<sequence length="51" mass="5950">MDKEIANFQLSSPWEDDVLSQLDDLDFEVAYALSQKDLNNNQIECTRTEEK</sequence>
<reference evidence="1" key="1">
    <citation type="journal article" date="2019" name="bioRxiv">
        <title>The Genome of the Zebra Mussel, Dreissena polymorpha: A Resource for Invasive Species Research.</title>
        <authorList>
            <person name="McCartney M.A."/>
            <person name="Auch B."/>
            <person name="Kono T."/>
            <person name="Mallez S."/>
            <person name="Zhang Y."/>
            <person name="Obille A."/>
            <person name="Becker A."/>
            <person name="Abrahante J.E."/>
            <person name="Garbe J."/>
            <person name="Badalamenti J.P."/>
            <person name="Herman A."/>
            <person name="Mangelson H."/>
            <person name="Liachko I."/>
            <person name="Sullivan S."/>
            <person name="Sone E.D."/>
            <person name="Koren S."/>
            <person name="Silverstein K.A.T."/>
            <person name="Beckman K.B."/>
            <person name="Gohl D.M."/>
        </authorList>
    </citation>
    <scope>NUCLEOTIDE SEQUENCE</scope>
    <source>
        <strain evidence="1">Duluth1</strain>
        <tissue evidence="1">Whole animal</tissue>
    </source>
</reference>
<dbReference type="Proteomes" id="UP000828390">
    <property type="component" value="Unassembled WGS sequence"/>
</dbReference>
<keyword evidence="2" id="KW-1185">Reference proteome</keyword>
<proteinExistence type="predicted"/>
<comment type="caution">
    <text evidence="1">The sequence shown here is derived from an EMBL/GenBank/DDBJ whole genome shotgun (WGS) entry which is preliminary data.</text>
</comment>
<organism evidence="1 2">
    <name type="scientific">Dreissena polymorpha</name>
    <name type="common">Zebra mussel</name>
    <name type="synonym">Mytilus polymorpha</name>
    <dbReference type="NCBI Taxonomy" id="45954"/>
    <lineage>
        <taxon>Eukaryota</taxon>
        <taxon>Metazoa</taxon>
        <taxon>Spiralia</taxon>
        <taxon>Lophotrochozoa</taxon>
        <taxon>Mollusca</taxon>
        <taxon>Bivalvia</taxon>
        <taxon>Autobranchia</taxon>
        <taxon>Heteroconchia</taxon>
        <taxon>Euheterodonta</taxon>
        <taxon>Imparidentia</taxon>
        <taxon>Neoheterodontei</taxon>
        <taxon>Myida</taxon>
        <taxon>Dreissenoidea</taxon>
        <taxon>Dreissenidae</taxon>
        <taxon>Dreissena</taxon>
    </lineage>
</organism>
<protein>
    <submittedName>
        <fullName evidence="1">Uncharacterized protein</fullName>
    </submittedName>
</protein>
<evidence type="ECO:0000313" key="1">
    <source>
        <dbReference type="EMBL" id="KAH3892336.1"/>
    </source>
</evidence>
<dbReference type="AlphaFoldDB" id="A0A9D4S5I9"/>
<gene>
    <name evidence="1" type="ORF">DPMN_016453</name>
</gene>